<dbReference type="RefSeq" id="WP_009012886.1">
    <property type="nucleotide sequence ID" value="NZ_CALLVZ010000106.1"/>
</dbReference>
<keyword evidence="3" id="KW-1003">Cell membrane</keyword>
<dbReference type="KEGG" id="pje:CRM71_11365"/>
<dbReference type="InterPro" id="IPR003400">
    <property type="entry name" value="ExbD"/>
</dbReference>
<name>A0A2K9HC33_9BACT</name>
<dbReference type="Gene3D" id="3.30.420.270">
    <property type="match status" value="1"/>
</dbReference>
<evidence type="ECO:0000313" key="8">
    <source>
        <dbReference type="EMBL" id="SNR59224.1"/>
    </source>
</evidence>
<organism evidence="8 9">
    <name type="scientific">Prevotella jejuni</name>
    <dbReference type="NCBI Taxonomy" id="1177574"/>
    <lineage>
        <taxon>Bacteria</taxon>
        <taxon>Pseudomonadati</taxon>
        <taxon>Bacteroidota</taxon>
        <taxon>Bacteroidia</taxon>
        <taxon>Bacteroidales</taxon>
        <taxon>Prevotellaceae</taxon>
        <taxon>Prevotella</taxon>
    </lineage>
</organism>
<keyword evidence="7" id="KW-0813">Transport</keyword>
<accession>A0A2K9HC33</accession>
<keyword evidence="6" id="KW-0472">Membrane</keyword>
<dbReference type="GO" id="GO:0005886">
    <property type="term" value="C:plasma membrane"/>
    <property type="evidence" value="ECO:0007669"/>
    <property type="project" value="UniProtKB-SubCell"/>
</dbReference>
<dbReference type="EMBL" id="FZNZ01000001">
    <property type="protein sequence ID" value="SNR59224.1"/>
    <property type="molecule type" value="Genomic_DNA"/>
</dbReference>
<evidence type="ECO:0000256" key="7">
    <source>
        <dbReference type="RuleBase" id="RU003879"/>
    </source>
</evidence>
<evidence type="ECO:0000256" key="3">
    <source>
        <dbReference type="ARBA" id="ARBA00022475"/>
    </source>
</evidence>
<comment type="subcellular location">
    <subcellularLocation>
        <location evidence="1">Cell membrane</location>
        <topology evidence="1">Single-pass membrane protein</topology>
    </subcellularLocation>
    <subcellularLocation>
        <location evidence="7">Cell membrane</location>
        <topology evidence="7">Single-pass type II membrane protein</topology>
    </subcellularLocation>
</comment>
<reference evidence="8 9" key="1">
    <citation type="submission" date="2017-06" db="EMBL/GenBank/DDBJ databases">
        <authorList>
            <person name="Varghese N."/>
            <person name="Submissions S."/>
        </authorList>
    </citation>
    <scope>NUCLEOTIDE SEQUENCE [LARGE SCALE GENOMIC DNA]</scope>
    <source>
        <strain evidence="8 9">DSM 26989</strain>
    </source>
</reference>
<comment type="caution">
    <text evidence="8">The sequence shown here is derived from an EMBL/GenBank/DDBJ whole genome shotgun (WGS) entry which is preliminary data.</text>
</comment>
<evidence type="ECO:0000256" key="6">
    <source>
        <dbReference type="ARBA" id="ARBA00023136"/>
    </source>
</evidence>
<sequence>MKFYRSRNHEIPALNTASLPDLIFSILFFFMLVVHMRKATVHVKYQVPMATELSRLYNKSNIQYIYVGRPINNLGKVEGNEMVVQLNNNITTVPEIKRYLIQLSAALPPEQRKQLSVSIKADRHADMGTIMDIKQALREANVLNVNFSATMSRNNKQK</sequence>
<dbReference type="OrthoDB" id="9810103at2"/>
<protein>
    <submittedName>
        <fullName evidence="8">Biopolymer transport protein ExbD</fullName>
    </submittedName>
</protein>
<dbReference type="GO" id="GO:0015031">
    <property type="term" value="P:protein transport"/>
    <property type="evidence" value="ECO:0007669"/>
    <property type="project" value="UniProtKB-KW"/>
</dbReference>
<dbReference type="Proteomes" id="UP000198427">
    <property type="component" value="Unassembled WGS sequence"/>
</dbReference>
<keyword evidence="4 7" id="KW-0812">Transmembrane</keyword>
<comment type="similarity">
    <text evidence="2 7">Belongs to the ExbD/TolR family.</text>
</comment>
<keyword evidence="5" id="KW-1133">Transmembrane helix</keyword>
<evidence type="ECO:0000256" key="5">
    <source>
        <dbReference type="ARBA" id="ARBA00022989"/>
    </source>
</evidence>
<keyword evidence="7" id="KW-0653">Protein transport</keyword>
<evidence type="ECO:0000256" key="4">
    <source>
        <dbReference type="ARBA" id="ARBA00022692"/>
    </source>
</evidence>
<evidence type="ECO:0000313" key="9">
    <source>
        <dbReference type="Proteomes" id="UP000198427"/>
    </source>
</evidence>
<evidence type="ECO:0000256" key="2">
    <source>
        <dbReference type="ARBA" id="ARBA00005811"/>
    </source>
</evidence>
<evidence type="ECO:0000256" key="1">
    <source>
        <dbReference type="ARBA" id="ARBA00004162"/>
    </source>
</evidence>
<gene>
    <name evidence="8" type="ORF">SAMN06265364_1013</name>
</gene>
<dbReference type="GeneID" id="94029978"/>
<dbReference type="GO" id="GO:0022857">
    <property type="term" value="F:transmembrane transporter activity"/>
    <property type="evidence" value="ECO:0007669"/>
    <property type="project" value="InterPro"/>
</dbReference>
<dbReference type="AlphaFoldDB" id="A0A2K9HC33"/>
<proteinExistence type="inferred from homology"/>
<dbReference type="Pfam" id="PF02472">
    <property type="entry name" value="ExbD"/>
    <property type="match status" value="1"/>
</dbReference>
<keyword evidence="9" id="KW-1185">Reference proteome</keyword>